<dbReference type="GeneID" id="115886146"/>
<dbReference type="AlphaFoldDB" id="A0A6J2YDW6"/>
<dbReference type="KEGG" id="soy:115886146"/>
<evidence type="ECO:0000313" key="2">
    <source>
        <dbReference type="Proteomes" id="UP000504635"/>
    </source>
</evidence>
<sequence>MIFLPPNSTHLAQPLDLSFFRPLKIAWREILLKWKKGEWRKESSIPKSKKNILSGFKKGGNVPLNRQEVLRCLPEEPIEVEDVEIEAANNSILDLLKELRYTPGKRIQFDSESDSASSNIYNAETANNIEYDEHESDQSMDFEEPEDTSPSLSPSPSPSCNKYSDMLSQTDINVGDWVLVKFPVDKKMQILSKGFI</sequence>
<feature type="region of interest" description="Disordered" evidence="1">
    <location>
        <begin position="134"/>
        <end position="164"/>
    </location>
</feature>
<protein>
    <submittedName>
        <fullName evidence="3">Uncharacterized protein LOC115886146</fullName>
    </submittedName>
</protein>
<proteinExistence type="predicted"/>
<feature type="compositionally biased region" description="Acidic residues" evidence="1">
    <location>
        <begin position="134"/>
        <end position="147"/>
    </location>
</feature>
<dbReference type="InParanoid" id="A0A6J2YDW6"/>
<evidence type="ECO:0000256" key="1">
    <source>
        <dbReference type="SAM" id="MobiDB-lite"/>
    </source>
</evidence>
<evidence type="ECO:0000313" key="3">
    <source>
        <dbReference type="RefSeq" id="XP_030761080.1"/>
    </source>
</evidence>
<dbReference type="Proteomes" id="UP000504635">
    <property type="component" value="Unplaced"/>
</dbReference>
<dbReference type="OrthoDB" id="10065929at2759"/>
<keyword evidence="2" id="KW-1185">Reference proteome</keyword>
<reference evidence="3" key="1">
    <citation type="submission" date="2025-08" db="UniProtKB">
        <authorList>
            <consortium name="RefSeq"/>
        </authorList>
    </citation>
    <scope>IDENTIFICATION</scope>
    <source>
        <tissue evidence="3">Gonads</tissue>
    </source>
</reference>
<name>A0A6J2YDW6_SITOR</name>
<dbReference type="RefSeq" id="XP_030761080.1">
    <property type="nucleotide sequence ID" value="XM_030905220.1"/>
</dbReference>
<gene>
    <name evidence="3" type="primary">LOC115886146</name>
</gene>
<accession>A0A6J2YDW6</accession>
<organism evidence="2 3">
    <name type="scientific">Sitophilus oryzae</name>
    <name type="common">Rice weevil</name>
    <name type="synonym">Curculio oryzae</name>
    <dbReference type="NCBI Taxonomy" id="7048"/>
    <lineage>
        <taxon>Eukaryota</taxon>
        <taxon>Metazoa</taxon>
        <taxon>Ecdysozoa</taxon>
        <taxon>Arthropoda</taxon>
        <taxon>Hexapoda</taxon>
        <taxon>Insecta</taxon>
        <taxon>Pterygota</taxon>
        <taxon>Neoptera</taxon>
        <taxon>Endopterygota</taxon>
        <taxon>Coleoptera</taxon>
        <taxon>Polyphaga</taxon>
        <taxon>Cucujiformia</taxon>
        <taxon>Curculionidae</taxon>
        <taxon>Dryophthorinae</taxon>
        <taxon>Sitophilus</taxon>
    </lineage>
</organism>